<comment type="subcellular location">
    <subcellularLocation>
        <location evidence="1">Cell membrane</location>
        <topology evidence="1">Multi-pass membrane protein</topology>
    </subcellularLocation>
</comment>
<feature type="transmembrane region" description="Helical" evidence="7">
    <location>
        <begin position="36"/>
        <end position="64"/>
    </location>
</feature>
<evidence type="ECO:0000313" key="8">
    <source>
        <dbReference type="EMBL" id="SEA07880.1"/>
    </source>
</evidence>
<dbReference type="EMBL" id="FNRM01000001">
    <property type="protein sequence ID" value="SEA07880.1"/>
    <property type="molecule type" value="Genomic_DNA"/>
</dbReference>
<evidence type="ECO:0000256" key="3">
    <source>
        <dbReference type="ARBA" id="ARBA00022475"/>
    </source>
</evidence>
<dbReference type="Proteomes" id="UP000198773">
    <property type="component" value="Unassembled WGS sequence"/>
</dbReference>
<keyword evidence="5 7" id="KW-1133">Transmembrane helix</keyword>
<dbReference type="STRING" id="152573.SAMN04488051_101582"/>
<feature type="transmembrane region" description="Helical" evidence="7">
    <location>
        <begin position="129"/>
        <end position="151"/>
    </location>
</feature>
<dbReference type="AlphaFoldDB" id="A0A1H3Y8L7"/>
<dbReference type="GO" id="GO:0005886">
    <property type="term" value="C:plasma membrane"/>
    <property type="evidence" value="ECO:0007669"/>
    <property type="project" value="UniProtKB-SubCell"/>
</dbReference>
<keyword evidence="3" id="KW-1003">Cell membrane</keyword>
<feature type="transmembrane region" description="Helical" evidence="7">
    <location>
        <begin position="171"/>
        <end position="196"/>
    </location>
</feature>
<evidence type="ECO:0000256" key="4">
    <source>
        <dbReference type="ARBA" id="ARBA00022692"/>
    </source>
</evidence>
<dbReference type="Pfam" id="PF01891">
    <property type="entry name" value="CbiM"/>
    <property type="match status" value="1"/>
</dbReference>
<dbReference type="OrthoDB" id="5297929at2"/>
<name>A0A1H3Y8L7_ALKAM</name>
<keyword evidence="4 7" id="KW-0812">Transmembrane</keyword>
<evidence type="ECO:0000256" key="2">
    <source>
        <dbReference type="ARBA" id="ARBA00022448"/>
    </source>
</evidence>
<dbReference type="Gene3D" id="1.10.1760.20">
    <property type="match status" value="1"/>
</dbReference>
<dbReference type="GO" id="GO:0000041">
    <property type="term" value="P:transition metal ion transport"/>
    <property type="evidence" value="ECO:0007669"/>
    <property type="project" value="InterPro"/>
</dbReference>
<evidence type="ECO:0000256" key="7">
    <source>
        <dbReference type="SAM" id="Phobius"/>
    </source>
</evidence>
<evidence type="ECO:0000256" key="5">
    <source>
        <dbReference type="ARBA" id="ARBA00022989"/>
    </source>
</evidence>
<dbReference type="InterPro" id="IPR002751">
    <property type="entry name" value="CbiM/NikMN"/>
</dbReference>
<protein>
    <submittedName>
        <fullName evidence="8">Uncharacterized membrane protein</fullName>
    </submittedName>
</protein>
<keyword evidence="6 7" id="KW-0472">Membrane</keyword>
<dbReference type="RefSeq" id="WP_091339144.1">
    <property type="nucleotide sequence ID" value="NZ_FNRM01000001.1"/>
</dbReference>
<keyword evidence="9" id="KW-1185">Reference proteome</keyword>
<evidence type="ECO:0000256" key="6">
    <source>
        <dbReference type="ARBA" id="ARBA00023136"/>
    </source>
</evidence>
<accession>A0A1H3Y8L7</accession>
<proteinExistence type="predicted"/>
<gene>
    <name evidence="8" type="ORF">SAMN04488051_101582</name>
</gene>
<reference evidence="8 9" key="1">
    <citation type="submission" date="2016-10" db="EMBL/GenBank/DDBJ databases">
        <authorList>
            <person name="de Groot N.N."/>
        </authorList>
    </citation>
    <scope>NUCLEOTIDE SEQUENCE [LARGE SCALE GENOMIC DNA]</scope>
    <source>
        <strain evidence="8 9">CGMCC 1.3430</strain>
    </source>
</reference>
<evidence type="ECO:0000256" key="1">
    <source>
        <dbReference type="ARBA" id="ARBA00004651"/>
    </source>
</evidence>
<feature type="transmembrane region" description="Helical" evidence="7">
    <location>
        <begin position="101"/>
        <end position="122"/>
    </location>
</feature>
<sequence>MVLSGLGWGALLAVLWFSFPREFWPKLKAELEYQHLVFGSAAVLLLLWLLQASIVDGLAVHFLGITLVTLCHGWRIAVWICLLPLLVLLALGQLALADGGLYAICTFVLPALFSAGIFWFSYYFLPRHLFIYIFVAAFFASALTMLLHMGLTSAWFYLDGRYPWHIILDNYLVLSLLISFPEALLNGMAVTLMALYRPHWLRTFYENEYLKTSG</sequence>
<keyword evidence="2" id="KW-0813">Transport</keyword>
<feature type="transmembrane region" description="Helical" evidence="7">
    <location>
        <begin position="76"/>
        <end position="95"/>
    </location>
</feature>
<organism evidence="8 9">
    <name type="scientific">Alkalimonas amylolytica</name>
    <dbReference type="NCBI Taxonomy" id="152573"/>
    <lineage>
        <taxon>Bacteria</taxon>
        <taxon>Pseudomonadati</taxon>
        <taxon>Pseudomonadota</taxon>
        <taxon>Gammaproteobacteria</taxon>
        <taxon>Alkalimonas</taxon>
    </lineage>
</organism>
<evidence type="ECO:0000313" key="9">
    <source>
        <dbReference type="Proteomes" id="UP000198773"/>
    </source>
</evidence>